<dbReference type="EMBL" id="RAHX01000001">
    <property type="protein sequence ID" value="RJY08325.1"/>
    <property type="molecule type" value="Genomic_DNA"/>
</dbReference>
<evidence type="ECO:0000256" key="1">
    <source>
        <dbReference type="SAM" id="SignalP"/>
    </source>
</evidence>
<dbReference type="Proteomes" id="UP000285232">
    <property type="component" value="Unassembled WGS sequence"/>
</dbReference>
<evidence type="ECO:0000313" key="3">
    <source>
        <dbReference type="Proteomes" id="UP000285232"/>
    </source>
</evidence>
<proteinExistence type="predicted"/>
<name>A0A419RRB9_9SPHN</name>
<reference evidence="2 3" key="1">
    <citation type="journal article" date="2017" name="Int. J. Syst. Evol. Microbiol.">
        <title>Erythrobacter aquimixticola sp. nov., isolated from the junction between the ocean and a freshwater spring.</title>
        <authorList>
            <person name="Park S."/>
            <person name="Jung Y.T."/>
            <person name="Choi S.J."/>
            <person name="Yoon J.H."/>
        </authorList>
    </citation>
    <scope>NUCLEOTIDE SEQUENCE [LARGE SCALE GENOMIC DNA]</scope>
    <source>
        <strain evidence="2 3">JSSK-14</strain>
    </source>
</reference>
<feature type="chain" id="PRO_5019552155" description="TonB C-terminal domain-containing protein" evidence="1">
    <location>
        <begin position="23"/>
        <end position="288"/>
    </location>
</feature>
<sequence>MDWKPLALAAVTLSIATSPAAAQEDEVVTLEPLTNWNLDYAEDSCALSRNFGDAAAPTLLETRQYAPRAPYIATVLRKEPLASDMRPSLFFGPIDDVLSNGGSSLIELDEYRGVRAELPTTLGLSERSSFDIEDDPRDAGEAALEWLAIEGVFADKVQLATGSMHPALSAMRECQSQLVASWGFDPVEQTTLSAAAEMDYDDRWISRAMRRASRRDGPIGSAYLLFFADAEGDITACRALSPQYRSSGVDTFCEVAVEDGSVTQASNASGEPVGSFVVFGFFTGTVQR</sequence>
<keyword evidence="1" id="KW-0732">Signal</keyword>
<evidence type="ECO:0000313" key="2">
    <source>
        <dbReference type="EMBL" id="RJY08325.1"/>
    </source>
</evidence>
<protein>
    <recommendedName>
        <fullName evidence="4">TonB C-terminal domain-containing protein</fullName>
    </recommendedName>
</protein>
<gene>
    <name evidence="2" type="ORF">D6201_02195</name>
</gene>
<comment type="caution">
    <text evidence="2">The sequence shown here is derived from an EMBL/GenBank/DDBJ whole genome shotgun (WGS) entry which is preliminary data.</text>
</comment>
<dbReference type="AlphaFoldDB" id="A0A419RRB9"/>
<feature type="signal peptide" evidence="1">
    <location>
        <begin position="1"/>
        <end position="22"/>
    </location>
</feature>
<keyword evidence="3" id="KW-1185">Reference proteome</keyword>
<accession>A0A419RRB9</accession>
<evidence type="ECO:0008006" key="4">
    <source>
        <dbReference type="Google" id="ProtNLM"/>
    </source>
</evidence>
<organism evidence="2 3">
    <name type="scientific">Aurantiacibacter aquimixticola</name>
    <dbReference type="NCBI Taxonomy" id="1958945"/>
    <lineage>
        <taxon>Bacteria</taxon>
        <taxon>Pseudomonadati</taxon>
        <taxon>Pseudomonadota</taxon>
        <taxon>Alphaproteobacteria</taxon>
        <taxon>Sphingomonadales</taxon>
        <taxon>Erythrobacteraceae</taxon>
        <taxon>Aurantiacibacter</taxon>
    </lineage>
</organism>